<dbReference type="AlphaFoldDB" id="A0A2I3HFJ6"/>
<reference evidence="1 2" key="1">
    <citation type="submission" date="2012-10" db="EMBL/GenBank/DDBJ databases">
        <authorList>
            <consortium name="Gibbon Genome Sequencing Consortium"/>
        </authorList>
    </citation>
    <scope>NUCLEOTIDE SEQUENCE [LARGE SCALE GENOMIC DNA]</scope>
</reference>
<sequence>MDALEDYVWPRATSELILLPVTGLECVGDRLLAGWSAVARSRLTATSASQVQVILLPQPLE</sequence>
<dbReference type="Ensembl" id="ENSNLET00000039146.1">
    <property type="protein sequence ID" value="ENSNLEP00000042236.1"/>
    <property type="gene ID" value="ENSNLEG00000006728.3"/>
</dbReference>
<evidence type="ECO:0000313" key="1">
    <source>
        <dbReference type="Ensembl" id="ENSNLEP00000042236.1"/>
    </source>
</evidence>
<accession>A0A2I3HFJ6</accession>
<evidence type="ECO:0000313" key="2">
    <source>
        <dbReference type="Proteomes" id="UP000001073"/>
    </source>
</evidence>
<proteinExistence type="predicted"/>
<reference evidence="1" key="2">
    <citation type="submission" date="2025-08" db="UniProtKB">
        <authorList>
            <consortium name="Ensembl"/>
        </authorList>
    </citation>
    <scope>IDENTIFICATION</scope>
</reference>
<keyword evidence="2" id="KW-1185">Reference proteome</keyword>
<reference evidence="1" key="3">
    <citation type="submission" date="2025-09" db="UniProtKB">
        <authorList>
            <consortium name="Ensembl"/>
        </authorList>
    </citation>
    <scope>IDENTIFICATION</scope>
</reference>
<dbReference type="GeneTree" id="ENSGT00420000029923"/>
<gene>
    <name evidence="1" type="primary">WDR6</name>
</gene>
<organism evidence="1 2">
    <name type="scientific">Nomascus leucogenys</name>
    <name type="common">Northern white-cheeked gibbon</name>
    <name type="synonym">Hylobates leucogenys</name>
    <dbReference type="NCBI Taxonomy" id="61853"/>
    <lineage>
        <taxon>Eukaryota</taxon>
        <taxon>Metazoa</taxon>
        <taxon>Chordata</taxon>
        <taxon>Craniata</taxon>
        <taxon>Vertebrata</taxon>
        <taxon>Euteleostomi</taxon>
        <taxon>Mammalia</taxon>
        <taxon>Eutheria</taxon>
        <taxon>Euarchontoglires</taxon>
        <taxon>Primates</taxon>
        <taxon>Haplorrhini</taxon>
        <taxon>Catarrhini</taxon>
        <taxon>Hylobatidae</taxon>
        <taxon>Nomascus</taxon>
    </lineage>
</organism>
<name>A0A2I3HFJ6_NOMLE</name>
<dbReference type="EMBL" id="ADFV01173050">
    <property type="status" value="NOT_ANNOTATED_CDS"/>
    <property type="molecule type" value="Genomic_DNA"/>
</dbReference>
<protein>
    <submittedName>
        <fullName evidence="1">WD repeat domain 6</fullName>
    </submittedName>
</protein>
<dbReference type="EMBL" id="ADFV01173049">
    <property type="status" value="NOT_ANNOTATED_CDS"/>
    <property type="molecule type" value="Genomic_DNA"/>
</dbReference>
<dbReference type="EMBL" id="ADFV01173052">
    <property type="status" value="NOT_ANNOTATED_CDS"/>
    <property type="molecule type" value="Genomic_DNA"/>
</dbReference>
<dbReference type="EMBL" id="ADFV01173051">
    <property type="status" value="NOT_ANNOTATED_CDS"/>
    <property type="molecule type" value="Genomic_DNA"/>
</dbReference>
<dbReference type="Proteomes" id="UP000001073">
    <property type="component" value="Chromosome 4"/>
</dbReference>